<dbReference type="InterPro" id="IPR004294">
    <property type="entry name" value="Carotenoid_Oase"/>
</dbReference>
<dbReference type="PANTHER" id="PTHR10543">
    <property type="entry name" value="BETA-CAROTENE DIOXYGENASE"/>
    <property type="match status" value="1"/>
</dbReference>
<evidence type="ECO:0000256" key="5">
    <source>
        <dbReference type="ARBA" id="ARBA00023004"/>
    </source>
</evidence>
<dbReference type="Pfam" id="PF03055">
    <property type="entry name" value="RPE65"/>
    <property type="match status" value="1"/>
</dbReference>
<evidence type="ECO:0000313" key="6">
    <source>
        <dbReference type="EMBL" id="KAK6158553.1"/>
    </source>
</evidence>
<evidence type="ECO:0008006" key="8">
    <source>
        <dbReference type="Google" id="ProtNLM"/>
    </source>
</evidence>
<evidence type="ECO:0000256" key="3">
    <source>
        <dbReference type="ARBA" id="ARBA00022723"/>
    </source>
</evidence>
<sequence>MASNVLSVEHALDQMNLRRLSPKRLSLMPRQRRWSIGIRRPKPDLGVINPAYAGRRTRYVYATLTDQLPKAAGVAKLDLSLSTIDRDDCVVASRIYGPGCYGGEPFFVPREHDNPEAEEDDGYLVTYVHNENTEKSKFIVDAKSPNLDIVADVMLPGRVPYGFHGIFVKENDLNML</sequence>
<keyword evidence="5" id="KW-0408">Iron</keyword>
<keyword evidence="7" id="KW-1185">Reference proteome</keyword>
<comment type="similarity">
    <text evidence="2">Belongs to the carotenoid oxygenase family.</text>
</comment>
<dbReference type="PANTHER" id="PTHR10543:SF46">
    <property type="entry name" value="CAROTENOID CLEAVAGE DIOXYGENASE 4, CHLOROPLASTIC-RELATED"/>
    <property type="match status" value="1"/>
</dbReference>
<evidence type="ECO:0000256" key="4">
    <source>
        <dbReference type="ARBA" id="ARBA00022964"/>
    </source>
</evidence>
<dbReference type="EMBL" id="JABTTQ020000004">
    <property type="protein sequence ID" value="KAK6158553.1"/>
    <property type="molecule type" value="Genomic_DNA"/>
</dbReference>
<gene>
    <name evidence="6" type="ORF">DH2020_005867</name>
</gene>
<evidence type="ECO:0000256" key="1">
    <source>
        <dbReference type="ARBA" id="ARBA00001954"/>
    </source>
</evidence>
<protein>
    <recommendedName>
        <fullName evidence="8">Carotenoid cleavage dioxygenase</fullName>
    </recommendedName>
</protein>
<reference evidence="6 7" key="1">
    <citation type="journal article" date="2021" name="Comput. Struct. Biotechnol. J.">
        <title>De novo genome assembly of the potent medicinal plant Rehmannia glutinosa using nanopore technology.</title>
        <authorList>
            <person name="Ma L."/>
            <person name="Dong C."/>
            <person name="Song C."/>
            <person name="Wang X."/>
            <person name="Zheng X."/>
            <person name="Niu Y."/>
            <person name="Chen S."/>
            <person name="Feng W."/>
        </authorList>
    </citation>
    <scope>NUCLEOTIDE SEQUENCE [LARGE SCALE GENOMIC DNA]</scope>
    <source>
        <strain evidence="6">DH-2019</strain>
    </source>
</reference>
<keyword evidence="3" id="KW-0479">Metal-binding</keyword>
<organism evidence="6 7">
    <name type="scientific">Rehmannia glutinosa</name>
    <name type="common">Chinese foxglove</name>
    <dbReference type="NCBI Taxonomy" id="99300"/>
    <lineage>
        <taxon>Eukaryota</taxon>
        <taxon>Viridiplantae</taxon>
        <taxon>Streptophyta</taxon>
        <taxon>Embryophyta</taxon>
        <taxon>Tracheophyta</taxon>
        <taxon>Spermatophyta</taxon>
        <taxon>Magnoliopsida</taxon>
        <taxon>eudicotyledons</taxon>
        <taxon>Gunneridae</taxon>
        <taxon>Pentapetalae</taxon>
        <taxon>asterids</taxon>
        <taxon>lamiids</taxon>
        <taxon>Lamiales</taxon>
        <taxon>Orobanchaceae</taxon>
        <taxon>Rehmannieae</taxon>
        <taxon>Rehmannia</taxon>
    </lineage>
</organism>
<dbReference type="Proteomes" id="UP001318860">
    <property type="component" value="Unassembled WGS sequence"/>
</dbReference>
<evidence type="ECO:0000313" key="7">
    <source>
        <dbReference type="Proteomes" id="UP001318860"/>
    </source>
</evidence>
<evidence type="ECO:0000256" key="2">
    <source>
        <dbReference type="ARBA" id="ARBA00006787"/>
    </source>
</evidence>
<comment type="caution">
    <text evidence="6">The sequence shown here is derived from an EMBL/GenBank/DDBJ whole genome shotgun (WGS) entry which is preliminary data.</text>
</comment>
<name>A0ABR0XH64_REHGL</name>
<accession>A0ABR0XH64</accession>
<proteinExistence type="inferred from homology"/>
<keyword evidence="4" id="KW-0223">Dioxygenase</keyword>
<comment type="cofactor">
    <cofactor evidence="1">
        <name>Fe(2+)</name>
        <dbReference type="ChEBI" id="CHEBI:29033"/>
    </cofactor>
</comment>
<keyword evidence="4" id="KW-0560">Oxidoreductase</keyword>